<dbReference type="PROSITE" id="PS50801">
    <property type="entry name" value="STAS"/>
    <property type="match status" value="1"/>
</dbReference>
<name>A0A1G6NCR4_9BACI</name>
<sequence length="117" mass="12772">MILELSTPVILLTAEVALLPLVGEIDTNRAKYMLDNVLAQCAKLGGEYLFTDMSGVVIIDTVVDHRIFNIVNSLRLLGVETILSGIRPEIAQTATQLGIGFDVKTTQSLQVAVKRYI</sequence>
<keyword evidence="4" id="KW-1185">Reference proteome</keyword>
<dbReference type="Gene3D" id="3.30.750.24">
    <property type="entry name" value="STAS domain"/>
    <property type="match status" value="1"/>
</dbReference>
<dbReference type="PANTHER" id="PTHR33745:SF3">
    <property type="entry name" value="RSBT CO-ANTAGONIST PROTEIN RSBRC"/>
    <property type="match status" value="1"/>
</dbReference>
<evidence type="ECO:0000256" key="1">
    <source>
        <dbReference type="ARBA" id="ARBA00022553"/>
    </source>
</evidence>
<evidence type="ECO:0000259" key="2">
    <source>
        <dbReference type="PROSITE" id="PS50801"/>
    </source>
</evidence>
<gene>
    <name evidence="3" type="ORF">SAMN05421663_103260</name>
</gene>
<accession>A0A1G6NCR4</accession>
<dbReference type="EMBL" id="FMZB01000003">
    <property type="protein sequence ID" value="SDC65623.1"/>
    <property type="molecule type" value="Genomic_DNA"/>
</dbReference>
<dbReference type="Proteomes" id="UP000198666">
    <property type="component" value="Unassembled WGS sequence"/>
</dbReference>
<evidence type="ECO:0000313" key="3">
    <source>
        <dbReference type="EMBL" id="SDC65623.1"/>
    </source>
</evidence>
<dbReference type="InterPro" id="IPR051932">
    <property type="entry name" value="Bact_StressResp_Reg"/>
</dbReference>
<dbReference type="OrthoDB" id="9800154at2"/>
<evidence type="ECO:0000313" key="4">
    <source>
        <dbReference type="Proteomes" id="UP000198666"/>
    </source>
</evidence>
<dbReference type="InterPro" id="IPR036513">
    <property type="entry name" value="STAS_dom_sf"/>
</dbReference>
<dbReference type="Pfam" id="PF01740">
    <property type="entry name" value="STAS"/>
    <property type="match status" value="1"/>
</dbReference>
<organism evidence="3 4">
    <name type="scientific">Terribacillus halophilus</name>
    <dbReference type="NCBI Taxonomy" id="361279"/>
    <lineage>
        <taxon>Bacteria</taxon>
        <taxon>Bacillati</taxon>
        <taxon>Bacillota</taxon>
        <taxon>Bacilli</taxon>
        <taxon>Bacillales</taxon>
        <taxon>Bacillaceae</taxon>
        <taxon>Terribacillus</taxon>
    </lineage>
</organism>
<dbReference type="AlphaFoldDB" id="A0A1G6NCR4"/>
<dbReference type="PANTHER" id="PTHR33745">
    <property type="entry name" value="RSBT ANTAGONIST PROTEIN RSBS-RELATED"/>
    <property type="match status" value="1"/>
</dbReference>
<dbReference type="SUPFAM" id="SSF52091">
    <property type="entry name" value="SpoIIaa-like"/>
    <property type="match status" value="1"/>
</dbReference>
<dbReference type="InterPro" id="IPR002645">
    <property type="entry name" value="STAS_dom"/>
</dbReference>
<feature type="domain" description="STAS" evidence="2">
    <location>
        <begin position="6"/>
        <end position="116"/>
    </location>
</feature>
<dbReference type="STRING" id="361279.SAMN05421663_103260"/>
<dbReference type="CDD" id="cd07041">
    <property type="entry name" value="STAS_RsbR_RsbS_like"/>
    <property type="match status" value="1"/>
</dbReference>
<proteinExistence type="predicted"/>
<reference evidence="4" key="1">
    <citation type="submission" date="2016-10" db="EMBL/GenBank/DDBJ databases">
        <authorList>
            <person name="Varghese N."/>
            <person name="Submissions S."/>
        </authorList>
    </citation>
    <scope>NUCLEOTIDE SEQUENCE [LARGE SCALE GENOMIC DNA]</scope>
    <source>
        <strain evidence="4">DSM 21620</strain>
    </source>
</reference>
<protein>
    <submittedName>
        <fullName evidence="3">RsbT co-antagonist protein RsbR</fullName>
    </submittedName>
</protein>
<keyword evidence="1" id="KW-0597">Phosphoprotein</keyword>